<dbReference type="CDD" id="cd14348">
    <property type="entry name" value="UBA_p47"/>
    <property type="match status" value="1"/>
</dbReference>
<dbReference type="eggNOG" id="KOG4351">
    <property type="taxonomic scope" value="Eukaryota"/>
</dbReference>
<dbReference type="SUPFAM" id="SSF46934">
    <property type="entry name" value="UBA-like"/>
    <property type="match status" value="1"/>
</dbReference>
<dbReference type="RefSeq" id="XP_013762196.1">
    <property type="nucleotide sequence ID" value="XM_013906742.1"/>
</dbReference>
<dbReference type="PANTHER" id="PTHR20930">
    <property type="entry name" value="OVARIAN CARCINOMA ANTIGEN CA125-RELATED"/>
    <property type="match status" value="1"/>
</dbReference>
<dbReference type="CDD" id="cd14947">
    <property type="entry name" value="NBR1_like"/>
    <property type="match status" value="1"/>
</dbReference>
<evidence type="ECO:0000256" key="1">
    <source>
        <dbReference type="SAM" id="MobiDB-lite"/>
    </source>
</evidence>
<dbReference type="Proteomes" id="UP000054408">
    <property type="component" value="Unassembled WGS sequence"/>
</dbReference>
<evidence type="ECO:0000259" key="2">
    <source>
        <dbReference type="Pfam" id="PF16158"/>
    </source>
</evidence>
<proteinExistence type="predicted"/>
<evidence type="ECO:0000313" key="4">
    <source>
        <dbReference type="Proteomes" id="UP000054408"/>
    </source>
</evidence>
<organism evidence="3 4">
    <name type="scientific">Thecamonas trahens ATCC 50062</name>
    <dbReference type="NCBI Taxonomy" id="461836"/>
    <lineage>
        <taxon>Eukaryota</taxon>
        <taxon>Apusozoa</taxon>
        <taxon>Apusomonadida</taxon>
        <taxon>Apusomonadidae</taxon>
        <taxon>Thecamonas</taxon>
    </lineage>
</organism>
<dbReference type="STRING" id="461836.A0A0L0DLC6"/>
<feature type="domain" description="Nbr1 FW" evidence="2">
    <location>
        <begin position="106"/>
        <end position="199"/>
    </location>
</feature>
<dbReference type="InterPro" id="IPR013783">
    <property type="entry name" value="Ig-like_fold"/>
</dbReference>
<dbReference type="Pfam" id="PF16158">
    <property type="entry name" value="N_BRCA1_IG"/>
    <property type="match status" value="1"/>
</dbReference>
<name>A0A0L0DLC6_THETB</name>
<accession>A0A0L0DLC6</accession>
<dbReference type="AlphaFoldDB" id="A0A0L0DLC6"/>
<reference evidence="3 4" key="1">
    <citation type="submission" date="2010-05" db="EMBL/GenBank/DDBJ databases">
        <title>The Genome Sequence of Thecamonas trahens ATCC 50062.</title>
        <authorList>
            <consortium name="The Broad Institute Genome Sequencing Platform"/>
            <person name="Russ C."/>
            <person name="Cuomo C."/>
            <person name="Shea T."/>
            <person name="Young S.K."/>
            <person name="Zeng Q."/>
            <person name="Koehrsen M."/>
            <person name="Haas B."/>
            <person name="Borodovsky M."/>
            <person name="Guigo R."/>
            <person name="Alvarado L."/>
            <person name="Berlin A."/>
            <person name="Bochicchio J."/>
            <person name="Borenstein D."/>
            <person name="Chapman S."/>
            <person name="Chen Z."/>
            <person name="Freedman E."/>
            <person name="Gellesch M."/>
            <person name="Goldberg J."/>
            <person name="Griggs A."/>
            <person name="Gujja S."/>
            <person name="Heilman E."/>
            <person name="Heiman D."/>
            <person name="Hepburn T."/>
            <person name="Howarth C."/>
            <person name="Jen D."/>
            <person name="Larson L."/>
            <person name="Mehta T."/>
            <person name="Park D."/>
            <person name="Pearson M."/>
            <person name="Roberts A."/>
            <person name="Saif S."/>
            <person name="Shenoy N."/>
            <person name="Sisk P."/>
            <person name="Stolte C."/>
            <person name="Sykes S."/>
            <person name="Thomson T."/>
            <person name="Walk T."/>
            <person name="White J."/>
            <person name="Yandava C."/>
            <person name="Burger G."/>
            <person name="Gray M.W."/>
            <person name="Holland P.W.H."/>
            <person name="King N."/>
            <person name="Lang F.B.F."/>
            <person name="Roger A.J."/>
            <person name="Ruiz-Trillo I."/>
            <person name="Lander E."/>
            <person name="Nusbaum C."/>
        </authorList>
    </citation>
    <scope>NUCLEOTIDE SEQUENCE [LARGE SCALE GENOMIC DNA]</scope>
    <source>
        <strain evidence="3 4">ATCC 50062</strain>
    </source>
</reference>
<sequence>MNFPFSFDTGSSGGNGGNGGNGGEVDPADELVGFMLGMGSVSDNKEEKMRTFQSVCGFDEEQALFYLEANSWNVDLAVSSFFANQQAAPVVIEYHLAAMATDHDQTQTVEGGEVFSKSWKLANTGTRAWPTGCYVSLHTGDPHGAQPIELPGEVPAGADVDFSLQFEAPAEPGVYTAAWRMYLPNGQPFGDYLHVKFVVRGEQSQQLATFGGFGGGSAFGGASSAGAAGGDESGVMQME</sequence>
<gene>
    <name evidence="3" type="ORF">AMSG_01019</name>
</gene>
<evidence type="ECO:0000313" key="3">
    <source>
        <dbReference type="EMBL" id="KNC52193.1"/>
    </source>
</evidence>
<dbReference type="InterPro" id="IPR032350">
    <property type="entry name" value="Nbr1_FW"/>
</dbReference>
<feature type="compositionally biased region" description="Gly residues" evidence="1">
    <location>
        <begin position="11"/>
        <end position="23"/>
    </location>
</feature>
<dbReference type="EMBL" id="GL349436">
    <property type="protein sequence ID" value="KNC52193.1"/>
    <property type="molecule type" value="Genomic_DNA"/>
</dbReference>
<feature type="non-terminal residue" evidence="3">
    <location>
        <position position="1"/>
    </location>
</feature>
<protein>
    <recommendedName>
        <fullName evidence="2">Nbr1 FW domain-containing protein</fullName>
    </recommendedName>
</protein>
<dbReference type="Gene3D" id="1.10.8.10">
    <property type="entry name" value="DNA helicase RuvA subunit, C-terminal domain"/>
    <property type="match status" value="1"/>
</dbReference>
<dbReference type="PANTHER" id="PTHR20930:SF0">
    <property type="entry name" value="PROTEIN ILRUN"/>
    <property type="match status" value="1"/>
</dbReference>
<dbReference type="InterPro" id="IPR009060">
    <property type="entry name" value="UBA-like_sf"/>
</dbReference>
<keyword evidence="4" id="KW-1185">Reference proteome</keyword>
<dbReference type="Pfam" id="PF14555">
    <property type="entry name" value="UBA_4"/>
    <property type="match status" value="1"/>
</dbReference>
<dbReference type="Gene3D" id="2.60.40.10">
    <property type="entry name" value="Immunoglobulins"/>
    <property type="match status" value="1"/>
</dbReference>
<dbReference type="OrthoDB" id="661148at2759"/>
<feature type="region of interest" description="Disordered" evidence="1">
    <location>
        <begin position="1"/>
        <end position="26"/>
    </location>
</feature>
<dbReference type="GeneID" id="25560793"/>